<organism evidence="4 5">
    <name type="scientific">Batrachochytrium dendrobatidis (strain JEL423)</name>
    <dbReference type="NCBI Taxonomy" id="403673"/>
    <lineage>
        <taxon>Eukaryota</taxon>
        <taxon>Fungi</taxon>
        <taxon>Fungi incertae sedis</taxon>
        <taxon>Chytridiomycota</taxon>
        <taxon>Chytridiomycota incertae sedis</taxon>
        <taxon>Chytridiomycetes</taxon>
        <taxon>Rhizophydiales</taxon>
        <taxon>Rhizophydiales incertae sedis</taxon>
        <taxon>Batrachochytrium</taxon>
    </lineage>
</organism>
<feature type="compositionally biased region" description="Low complexity" evidence="2">
    <location>
        <begin position="344"/>
        <end position="368"/>
    </location>
</feature>
<feature type="region of interest" description="Disordered" evidence="2">
    <location>
        <begin position="326"/>
        <end position="394"/>
    </location>
</feature>
<evidence type="ECO:0000313" key="5">
    <source>
        <dbReference type="Proteomes" id="UP000077115"/>
    </source>
</evidence>
<evidence type="ECO:0000256" key="2">
    <source>
        <dbReference type="SAM" id="MobiDB-lite"/>
    </source>
</evidence>
<gene>
    <name evidence="4" type="ORF">BDEG_23222</name>
</gene>
<reference evidence="4 5" key="1">
    <citation type="submission" date="2006-10" db="EMBL/GenBank/DDBJ databases">
        <title>The Genome Sequence of Batrachochytrium dendrobatidis JEL423.</title>
        <authorList>
            <consortium name="The Broad Institute Genome Sequencing Platform"/>
            <person name="Birren B."/>
            <person name="Lander E."/>
            <person name="Galagan J."/>
            <person name="Cuomo C."/>
            <person name="Devon K."/>
            <person name="Jaffe D."/>
            <person name="Butler J."/>
            <person name="Alvarez P."/>
            <person name="Gnerre S."/>
            <person name="Grabherr M."/>
            <person name="Kleber M."/>
            <person name="Mauceli E."/>
            <person name="Brockman W."/>
            <person name="Young S."/>
            <person name="LaButti K."/>
            <person name="Sykes S."/>
            <person name="DeCaprio D."/>
            <person name="Crawford M."/>
            <person name="Koehrsen M."/>
            <person name="Engels R."/>
            <person name="Montgomery P."/>
            <person name="Pearson M."/>
            <person name="Howarth C."/>
            <person name="Larson L."/>
            <person name="White J."/>
            <person name="O'Leary S."/>
            <person name="Kodira C."/>
            <person name="Zeng Q."/>
            <person name="Yandava C."/>
            <person name="Alvarado L."/>
            <person name="Longcore J."/>
            <person name="James T."/>
        </authorList>
    </citation>
    <scope>NUCLEOTIDE SEQUENCE [LARGE SCALE GENOMIC DNA]</scope>
    <source>
        <strain evidence="4 5">JEL423</strain>
    </source>
</reference>
<evidence type="ECO:0000256" key="1">
    <source>
        <dbReference type="SAM" id="Coils"/>
    </source>
</evidence>
<dbReference type="VEuPathDB" id="FungiDB:BDEG_23222"/>
<dbReference type="Proteomes" id="UP000077115">
    <property type="component" value="Unassembled WGS sequence"/>
</dbReference>
<sequence>MKLAVAVLSSILLACSITIANPIDPSATTDVESIAFPDLPSATTDVESSIFPDLPSATTDVESSIFPDLPSATTDVESSIFPDLPSATTDVESSIFPDLPSATTDVESSIFPDLPSATTDVESSIFPDLPSATTDVESSIFPDLPSATTDVETSTSTVIPSATTSTEASTLPTPNPNGIGLGGLDPLPDSIKELLEKYEKKKQSRDEQKKKCELLRFQYDDQKKHATDLKIRLYLLEHISQGNGDGPKYDDEIQVNESNFEAQESKLNDLKKRLKGCDSKYNGIVFGLKLIEVKLVTLVFGGPWDPKSFDQQLLLIGTYPSIQGYFGGSGNKGQSSGRSKRPSQKPSDQQSQESQPSPDTPSGSGSPGQKVPSNRQKGSSKFMNGLKSFFGRPK</sequence>
<accession>A0A177WGW7</accession>
<proteinExistence type="predicted"/>
<dbReference type="EMBL" id="DS022303">
    <property type="protein sequence ID" value="OAJ39369.1"/>
    <property type="molecule type" value="Genomic_DNA"/>
</dbReference>
<dbReference type="STRING" id="403673.A0A177WGW7"/>
<dbReference type="PROSITE" id="PS51257">
    <property type="entry name" value="PROKAR_LIPOPROTEIN"/>
    <property type="match status" value="1"/>
</dbReference>
<keyword evidence="1" id="KW-0175">Coiled coil</keyword>
<evidence type="ECO:0000313" key="4">
    <source>
        <dbReference type="EMBL" id="OAJ39369.1"/>
    </source>
</evidence>
<feature type="compositionally biased region" description="Polar residues" evidence="2">
    <location>
        <begin position="371"/>
        <end position="382"/>
    </location>
</feature>
<keyword evidence="3" id="KW-0732">Signal</keyword>
<feature type="chain" id="PRO_5008077563" evidence="3">
    <location>
        <begin position="21"/>
        <end position="394"/>
    </location>
</feature>
<protein>
    <submittedName>
        <fullName evidence="4">Uncharacterized protein</fullName>
    </submittedName>
</protein>
<feature type="coiled-coil region" evidence="1">
    <location>
        <begin position="253"/>
        <end position="280"/>
    </location>
</feature>
<reference evidence="4 5" key="2">
    <citation type="submission" date="2016-05" db="EMBL/GenBank/DDBJ databases">
        <title>Lineage-specific infection strategies underlie the spectrum of fungal disease in amphibians.</title>
        <authorList>
            <person name="Cuomo C.A."/>
            <person name="Farrer R.A."/>
            <person name="James T."/>
            <person name="Longcore J."/>
            <person name="Birren B."/>
        </authorList>
    </citation>
    <scope>NUCLEOTIDE SEQUENCE [LARGE SCALE GENOMIC DNA]</scope>
    <source>
        <strain evidence="4 5">JEL423</strain>
    </source>
</reference>
<dbReference type="AlphaFoldDB" id="A0A177WGW7"/>
<feature type="signal peptide" evidence="3">
    <location>
        <begin position="1"/>
        <end position="20"/>
    </location>
</feature>
<feature type="compositionally biased region" description="Polar residues" evidence="2">
    <location>
        <begin position="146"/>
        <end position="170"/>
    </location>
</feature>
<name>A0A177WGW7_BATDL</name>
<evidence type="ECO:0000256" key="3">
    <source>
        <dbReference type="SAM" id="SignalP"/>
    </source>
</evidence>
<feature type="region of interest" description="Disordered" evidence="2">
    <location>
        <begin position="143"/>
        <end position="185"/>
    </location>
</feature>